<evidence type="ECO:0000256" key="1">
    <source>
        <dbReference type="SAM" id="MobiDB-lite"/>
    </source>
</evidence>
<feature type="compositionally biased region" description="Basic residues" evidence="1">
    <location>
        <begin position="49"/>
        <end position="64"/>
    </location>
</feature>
<gene>
    <name evidence="3" type="ORF">HK103_001293</name>
</gene>
<dbReference type="AlphaFoldDB" id="A0AAD5Y5F0"/>
<feature type="compositionally biased region" description="Polar residues" evidence="1">
    <location>
        <begin position="88"/>
        <end position="97"/>
    </location>
</feature>
<evidence type="ECO:0000313" key="4">
    <source>
        <dbReference type="Proteomes" id="UP001210925"/>
    </source>
</evidence>
<name>A0AAD5Y5F0_9FUNG</name>
<evidence type="ECO:0000256" key="2">
    <source>
        <dbReference type="SAM" id="SignalP"/>
    </source>
</evidence>
<feature type="compositionally biased region" description="Acidic residues" evidence="1">
    <location>
        <begin position="69"/>
        <end position="83"/>
    </location>
</feature>
<protein>
    <submittedName>
        <fullName evidence="3">Uncharacterized protein</fullName>
    </submittedName>
</protein>
<accession>A0AAD5Y5F0</accession>
<feature type="compositionally biased region" description="Basic residues" evidence="1">
    <location>
        <begin position="107"/>
        <end position="128"/>
    </location>
</feature>
<reference evidence="3" key="1">
    <citation type="submission" date="2020-05" db="EMBL/GenBank/DDBJ databases">
        <title>Phylogenomic resolution of chytrid fungi.</title>
        <authorList>
            <person name="Stajich J.E."/>
            <person name="Amses K."/>
            <person name="Simmons R."/>
            <person name="Seto K."/>
            <person name="Myers J."/>
            <person name="Bonds A."/>
            <person name="Quandt C.A."/>
            <person name="Barry K."/>
            <person name="Liu P."/>
            <person name="Grigoriev I."/>
            <person name="Longcore J.E."/>
            <person name="James T.Y."/>
        </authorList>
    </citation>
    <scope>NUCLEOTIDE SEQUENCE</scope>
    <source>
        <strain evidence="3">PLAUS21</strain>
    </source>
</reference>
<feature type="signal peptide" evidence="2">
    <location>
        <begin position="1"/>
        <end position="20"/>
    </location>
</feature>
<organism evidence="3 4">
    <name type="scientific">Boothiomyces macroporosus</name>
    <dbReference type="NCBI Taxonomy" id="261099"/>
    <lineage>
        <taxon>Eukaryota</taxon>
        <taxon>Fungi</taxon>
        <taxon>Fungi incertae sedis</taxon>
        <taxon>Chytridiomycota</taxon>
        <taxon>Chytridiomycota incertae sedis</taxon>
        <taxon>Chytridiomycetes</taxon>
        <taxon>Rhizophydiales</taxon>
        <taxon>Terramycetaceae</taxon>
        <taxon>Boothiomyces</taxon>
    </lineage>
</organism>
<proteinExistence type="predicted"/>
<dbReference type="Proteomes" id="UP001210925">
    <property type="component" value="Unassembled WGS sequence"/>
</dbReference>
<keyword evidence="2" id="KW-0732">Signal</keyword>
<dbReference type="EMBL" id="JADGKB010000131">
    <property type="protein sequence ID" value="KAJ3252738.1"/>
    <property type="molecule type" value="Genomic_DNA"/>
</dbReference>
<comment type="caution">
    <text evidence="3">The sequence shown here is derived from an EMBL/GenBank/DDBJ whole genome shotgun (WGS) entry which is preliminary data.</text>
</comment>
<feature type="region of interest" description="Disordered" evidence="1">
    <location>
        <begin position="40"/>
        <end position="135"/>
    </location>
</feature>
<feature type="chain" id="PRO_5041924899" evidence="2">
    <location>
        <begin position="21"/>
        <end position="135"/>
    </location>
</feature>
<sequence length="135" mass="14874">MLFSVKSFINILALSAFVDASPISYDQDLVVRDTSLSQSDIDMLVKRTAMPKKKKGKKAKKGKAKRDDTPEDSELAPDLEADIPVDAQSLTTDTAESPENDLTKRSPLPKKKKGKKGKKAKKAKKGKAKRDEDQD</sequence>
<keyword evidence="4" id="KW-1185">Reference proteome</keyword>
<evidence type="ECO:0000313" key="3">
    <source>
        <dbReference type="EMBL" id="KAJ3252738.1"/>
    </source>
</evidence>